<proteinExistence type="predicted"/>
<accession>A0AAD1UU01</accession>
<keyword evidence="1" id="KW-0812">Transmembrane</keyword>
<dbReference type="AlphaFoldDB" id="A0AAD1UU01"/>
<feature type="transmembrane region" description="Helical" evidence="1">
    <location>
        <begin position="75"/>
        <end position="96"/>
    </location>
</feature>
<evidence type="ECO:0000313" key="2">
    <source>
        <dbReference type="EMBL" id="CAI2371839.1"/>
    </source>
</evidence>
<comment type="caution">
    <text evidence="2">The sequence shown here is derived from an EMBL/GenBank/DDBJ whole genome shotgun (WGS) entry which is preliminary data.</text>
</comment>
<feature type="transmembrane region" description="Helical" evidence="1">
    <location>
        <begin position="157"/>
        <end position="178"/>
    </location>
</feature>
<keyword evidence="3" id="KW-1185">Reference proteome</keyword>
<dbReference type="Proteomes" id="UP001295684">
    <property type="component" value="Unassembled WGS sequence"/>
</dbReference>
<organism evidence="2 3">
    <name type="scientific">Euplotes crassus</name>
    <dbReference type="NCBI Taxonomy" id="5936"/>
    <lineage>
        <taxon>Eukaryota</taxon>
        <taxon>Sar</taxon>
        <taxon>Alveolata</taxon>
        <taxon>Ciliophora</taxon>
        <taxon>Intramacronucleata</taxon>
        <taxon>Spirotrichea</taxon>
        <taxon>Hypotrichia</taxon>
        <taxon>Euplotida</taxon>
        <taxon>Euplotidae</taxon>
        <taxon>Moneuplotes</taxon>
    </lineage>
</organism>
<keyword evidence="1" id="KW-1133">Transmembrane helix</keyword>
<evidence type="ECO:0000313" key="3">
    <source>
        <dbReference type="Proteomes" id="UP001295684"/>
    </source>
</evidence>
<name>A0AAD1UU01_EUPCR</name>
<feature type="transmembrane region" description="Helical" evidence="1">
    <location>
        <begin position="198"/>
        <end position="219"/>
    </location>
</feature>
<evidence type="ECO:0000256" key="1">
    <source>
        <dbReference type="SAM" id="Phobius"/>
    </source>
</evidence>
<feature type="transmembrane region" description="Helical" evidence="1">
    <location>
        <begin position="279"/>
        <end position="301"/>
    </location>
</feature>
<gene>
    <name evidence="2" type="ORF">ECRASSUSDP1_LOCUS13164</name>
</gene>
<sequence>MGSTEWGYHQSFGRYKAEGEDSEDLCMDFEGCDGKKCDKWIATVSVLLAICVLLQIVLVISTYKFFRALKIKKKLLTISSVFLNLTVFTRILYYTHEIFSKRRNCNAVPHQCLNGITTNFSIYCLLVSFSFGILNWLNQIREIKKYTQTTKNHLSNCLKLTIILIILIFISLFTLTALFSCYSPQGINNSTIDTSTQFVIIICFFLIGVIYPTAGYYFYKQLKVFCMQKALEMKRQILLPTNLVVVSVLIRATYNTFSYRFKLEKYFEQKGICCNNTKFPILIGLYFVVTDFLPIISQIILMSILSKNLKLSTEASPHSEADTLTRSLVQENDTFTDSSILMNDSHPSSELYFEGDRSDFYTDESLRRQEGIP</sequence>
<reference evidence="2" key="1">
    <citation type="submission" date="2023-07" db="EMBL/GenBank/DDBJ databases">
        <authorList>
            <consortium name="AG Swart"/>
            <person name="Singh M."/>
            <person name="Singh A."/>
            <person name="Seah K."/>
            <person name="Emmerich C."/>
        </authorList>
    </citation>
    <scope>NUCLEOTIDE SEQUENCE</scope>
    <source>
        <strain evidence="2">DP1</strain>
    </source>
</reference>
<dbReference type="EMBL" id="CAMPGE010013096">
    <property type="protein sequence ID" value="CAI2371839.1"/>
    <property type="molecule type" value="Genomic_DNA"/>
</dbReference>
<protein>
    <submittedName>
        <fullName evidence="2">Uncharacterized protein</fullName>
    </submittedName>
</protein>
<feature type="transmembrane region" description="Helical" evidence="1">
    <location>
        <begin position="40"/>
        <end position="63"/>
    </location>
</feature>
<keyword evidence="1" id="KW-0472">Membrane</keyword>
<feature type="transmembrane region" description="Helical" evidence="1">
    <location>
        <begin position="116"/>
        <end position="137"/>
    </location>
</feature>